<evidence type="ECO:0000256" key="5">
    <source>
        <dbReference type="SAM" id="MobiDB-lite"/>
    </source>
</evidence>
<dbReference type="AlphaFoldDB" id="A0A0D8B8L4"/>
<dbReference type="Pfam" id="PF00440">
    <property type="entry name" value="TetR_N"/>
    <property type="match status" value="1"/>
</dbReference>
<dbReference type="Gene3D" id="1.10.357.10">
    <property type="entry name" value="Tetracycline Repressor, domain 2"/>
    <property type="match status" value="1"/>
</dbReference>
<dbReference type="InterPro" id="IPR009057">
    <property type="entry name" value="Homeodomain-like_sf"/>
</dbReference>
<dbReference type="GO" id="GO:0003700">
    <property type="term" value="F:DNA-binding transcription factor activity"/>
    <property type="evidence" value="ECO:0007669"/>
    <property type="project" value="TreeGrafter"/>
</dbReference>
<dbReference type="OrthoDB" id="4823039at2"/>
<sequence length="228" mass="24696">MSDPVKDRPSRVKNRPSRAEKTRLTRRRIIAAAADLFLDQGYGATTLDQVAARAGVAVQTVYFHFGNKATLLKEALDVAAVGDDEPVALLDRPWLEELTAEPDPVRVIELWTNGSREIMGRVAPLLAVVRGTVGTDPDLAAQWGVNEGQRRVAFRALADLLADRAALRPGLTVEDAADLAFLITSAENYIVATGTLGWSPERWQSATVTLLVWELLGATAAQAPDKES</sequence>
<reference evidence="7 8" key="2">
    <citation type="journal article" date="2016" name="Genome Announc.">
        <title>Permanent Draft Genome Sequences for Two Variants of Frankia sp. Strain CpI1, the First Frankia Strain Isolated from Root Nodules of Comptonia peregrina.</title>
        <authorList>
            <person name="Oshone R."/>
            <person name="Hurst S.G.IV."/>
            <person name="Abebe-Akele F."/>
            <person name="Simpson S."/>
            <person name="Morris K."/>
            <person name="Thomas W.K."/>
            <person name="Tisa L.S."/>
        </authorList>
    </citation>
    <scope>NUCLEOTIDE SEQUENCE [LARGE SCALE GENOMIC DNA]</scope>
    <source>
        <strain evidence="8">CpI1-S</strain>
    </source>
</reference>
<dbReference type="PRINTS" id="PR00455">
    <property type="entry name" value="HTHTETR"/>
</dbReference>
<keyword evidence="2 4" id="KW-0238">DNA-binding</keyword>
<dbReference type="InterPro" id="IPR001647">
    <property type="entry name" value="HTH_TetR"/>
</dbReference>
<dbReference type="PROSITE" id="PS50977">
    <property type="entry name" value="HTH_TETR_2"/>
    <property type="match status" value="1"/>
</dbReference>
<dbReference type="Proteomes" id="UP000032545">
    <property type="component" value="Unassembled WGS sequence"/>
</dbReference>
<dbReference type="InterPro" id="IPR050109">
    <property type="entry name" value="HTH-type_TetR-like_transc_reg"/>
</dbReference>
<evidence type="ECO:0000256" key="3">
    <source>
        <dbReference type="ARBA" id="ARBA00023163"/>
    </source>
</evidence>
<name>A0A0D8B8L4_9ACTN</name>
<comment type="caution">
    <text evidence="7">The sequence shown here is derived from an EMBL/GenBank/DDBJ whole genome shotgun (WGS) entry which is preliminary data.</text>
</comment>
<keyword evidence="3" id="KW-0804">Transcription</keyword>
<dbReference type="RefSeq" id="WP_044887626.1">
    <property type="nucleotide sequence ID" value="NZ_JYFN01000057.1"/>
</dbReference>
<dbReference type="PANTHER" id="PTHR30055">
    <property type="entry name" value="HTH-TYPE TRANSCRIPTIONAL REGULATOR RUTR"/>
    <property type="match status" value="1"/>
</dbReference>
<dbReference type="SUPFAM" id="SSF46689">
    <property type="entry name" value="Homeodomain-like"/>
    <property type="match status" value="1"/>
</dbReference>
<feature type="compositionally biased region" description="Basic and acidic residues" evidence="5">
    <location>
        <begin position="1"/>
        <end position="10"/>
    </location>
</feature>
<evidence type="ECO:0000256" key="2">
    <source>
        <dbReference type="ARBA" id="ARBA00023125"/>
    </source>
</evidence>
<reference evidence="8" key="1">
    <citation type="submission" date="2015-02" db="EMBL/GenBank/DDBJ databases">
        <title>Draft Genome of Frankia sp. CpI1-S.</title>
        <authorList>
            <person name="Oshone R.T."/>
            <person name="Ngom M."/>
            <person name="Ghodhbane-Gtari F."/>
            <person name="Gtari M."/>
            <person name="Morris K."/>
            <person name="Thomas K."/>
            <person name="Sen A."/>
            <person name="Tisa L.S."/>
        </authorList>
    </citation>
    <scope>NUCLEOTIDE SEQUENCE [LARGE SCALE GENOMIC DNA]</scope>
    <source>
        <strain evidence="8">CpI1-S</strain>
    </source>
</reference>
<dbReference type="PANTHER" id="PTHR30055:SF234">
    <property type="entry name" value="HTH-TYPE TRANSCRIPTIONAL REGULATOR BETI"/>
    <property type="match status" value="1"/>
</dbReference>
<protein>
    <submittedName>
        <fullName evidence="7">Transcriptional regulator, TetR family</fullName>
    </submittedName>
</protein>
<evidence type="ECO:0000256" key="4">
    <source>
        <dbReference type="PROSITE-ProRule" id="PRU00335"/>
    </source>
</evidence>
<dbReference type="PATRIC" id="fig|1502723.3.peg.5335"/>
<organism evidence="7 8">
    <name type="scientific">Frankia torreyi</name>
    <dbReference type="NCBI Taxonomy" id="1856"/>
    <lineage>
        <taxon>Bacteria</taxon>
        <taxon>Bacillati</taxon>
        <taxon>Actinomycetota</taxon>
        <taxon>Actinomycetes</taxon>
        <taxon>Frankiales</taxon>
        <taxon>Frankiaceae</taxon>
        <taxon>Frankia</taxon>
    </lineage>
</organism>
<feature type="region of interest" description="Disordered" evidence="5">
    <location>
        <begin position="1"/>
        <end position="20"/>
    </location>
</feature>
<feature type="domain" description="HTH tetR-type" evidence="6">
    <location>
        <begin position="23"/>
        <end position="83"/>
    </location>
</feature>
<dbReference type="EMBL" id="JYFN01000057">
    <property type="protein sequence ID" value="KJE20541.1"/>
    <property type="molecule type" value="Genomic_DNA"/>
</dbReference>
<dbReference type="GO" id="GO:0000976">
    <property type="term" value="F:transcription cis-regulatory region binding"/>
    <property type="evidence" value="ECO:0007669"/>
    <property type="project" value="TreeGrafter"/>
</dbReference>
<evidence type="ECO:0000313" key="7">
    <source>
        <dbReference type="EMBL" id="KJE20541.1"/>
    </source>
</evidence>
<accession>A0A0D8B8L4</accession>
<keyword evidence="1" id="KW-0805">Transcription regulation</keyword>
<gene>
    <name evidence="7" type="ORF">FF36_05133</name>
</gene>
<keyword evidence="8" id="KW-1185">Reference proteome</keyword>
<proteinExistence type="predicted"/>
<feature type="DNA-binding region" description="H-T-H motif" evidence="4">
    <location>
        <begin position="46"/>
        <end position="65"/>
    </location>
</feature>
<evidence type="ECO:0000256" key="1">
    <source>
        <dbReference type="ARBA" id="ARBA00023015"/>
    </source>
</evidence>
<evidence type="ECO:0000313" key="8">
    <source>
        <dbReference type="Proteomes" id="UP000032545"/>
    </source>
</evidence>
<evidence type="ECO:0000259" key="6">
    <source>
        <dbReference type="PROSITE" id="PS50977"/>
    </source>
</evidence>